<sequence length="68" mass="7358">MTLEPAPVEGCKVCAHCANWRRAYRTGVGTSDGYANLSAASDCNMEIRNHPHQPRKVALPIRPPAVTA</sequence>
<dbReference type="AlphaFoldDB" id="M3BEQ2"/>
<reference evidence="1 2" key="1">
    <citation type="journal article" date="2013" name="Genome Announc.">
        <title>Whole-Genome Shotgun Assembly and Analysis of the Genome of Streptomyces mobaraensis DSM 40847, a Strain for Industrial Production of Microbial Transglutaminase.</title>
        <authorList>
            <person name="Yang H."/>
            <person name="He T."/>
            <person name="Wu W."/>
            <person name="Zhu W."/>
            <person name="Lu B."/>
            <person name="Sun W."/>
        </authorList>
    </citation>
    <scope>NUCLEOTIDE SEQUENCE [LARGE SCALE GENOMIC DNA]</scope>
    <source>
        <strain evidence="1 2">DSM 40847</strain>
    </source>
</reference>
<dbReference type="Proteomes" id="UP000011740">
    <property type="component" value="Unassembled WGS sequence"/>
</dbReference>
<evidence type="ECO:0000313" key="2">
    <source>
        <dbReference type="Proteomes" id="UP000011740"/>
    </source>
</evidence>
<proteinExistence type="predicted"/>
<protein>
    <submittedName>
        <fullName evidence="1">Uncharacterized protein</fullName>
    </submittedName>
</protein>
<dbReference type="STRING" id="1223523.H340_23373"/>
<gene>
    <name evidence="1" type="ORF">H340_23373</name>
</gene>
<organism evidence="1 2">
    <name type="scientific">Streptomyces mobaraensis (strain ATCC 29032 / DSM 40847 / JCM 4168 / NBRC 13819 / NCIMB 11159 / IPCR 16-22)</name>
    <dbReference type="NCBI Taxonomy" id="1223523"/>
    <lineage>
        <taxon>Bacteria</taxon>
        <taxon>Bacillati</taxon>
        <taxon>Actinomycetota</taxon>
        <taxon>Actinomycetes</taxon>
        <taxon>Kitasatosporales</taxon>
        <taxon>Streptomycetaceae</taxon>
        <taxon>Streptomyces</taxon>
    </lineage>
</organism>
<dbReference type="EMBL" id="AORZ01000091">
    <property type="protein sequence ID" value="EME98049.1"/>
    <property type="molecule type" value="Genomic_DNA"/>
</dbReference>
<evidence type="ECO:0000313" key="1">
    <source>
        <dbReference type="EMBL" id="EME98049.1"/>
    </source>
</evidence>
<name>M3BEQ2_STRM1</name>
<comment type="caution">
    <text evidence="1">The sequence shown here is derived from an EMBL/GenBank/DDBJ whole genome shotgun (WGS) entry which is preliminary data.</text>
</comment>
<accession>M3BEQ2</accession>